<gene>
    <name evidence="2" type="ORF">EJP67_18375</name>
</gene>
<comment type="caution">
    <text evidence="2">The sequence shown here is derived from an EMBL/GenBank/DDBJ whole genome shotgun (WGS) entry which is preliminary data.</text>
</comment>
<feature type="compositionally biased region" description="Low complexity" evidence="1">
    <location>
        <begin position="70"/>
        <end position="84"/>
    </location>
</feature>
<proteinExistence type="predicted"/>
<reference evidence="2 3" key="1">
    <citation type="submission" date="2018-12" db="EMBL/GenBank/DDBJ databases">
        <title>The genome sequences of Variovorax guangxiensis DSM 27352.</title>
        <authorList>
            <person name="Gao J."/>
            <person name="Sun J."/>
        </authorList>
    </citation>
    <scope>NUCLEOTIDE SEQUENCE [LARGE SCALE GENOMIC DNA]</scope>
    <source>
        <strain evidence="2 3">DSM 27352</strain>
    </source>
</reference>
<feature type="region of interest" description="Disordered" evidence="1">
    <location>
        <begin position="59"/>
        <end position="84"/>
    </location>
</feature>
<evidence type="ECO:0000313" key="2">
    <source>
        <dbReference type="EMBL" id="RUR69027.1"/>
    </source>
</evidence>
<organism evidence="2 3">
    <name type="scientific">Variovorax guangxiensis</name>
    <dbReference type="NCBI Taxonomy" id="1775474"/>
    <lineage>
        <taxon>Bacteria</taxon>
        <taxon>Pseudomonadati</taxon>
        <taxon>Pseudomonadota</taxon>
        <taxon>Betaproteobacteria</taxon>
        <taxon>Burkholderiales</taxon>
        <taxon>Comamonadaceae</taxon>
        <taxon>Variovorax</taxon>
    </lineage>
</organism>
<dbReference type="AlphaFoldDB" id="A0A433MM74"/>
<dbReference type="RefSeq" id="WP_126023143.1">
    <property type="nucleotide sequence ID" value="NZ_RXFT01000007.1"/>
</dbReference>
<sequence length="84" mass="8938">MTTIKQAFEAKYGRSAEDPSSAEMLAIFTDGYQAAIEHSAPLVKDAFWEGFNAVDASGALNSPDEEWPKSRAAAAIRSSGRGEG</sequence>
<accession>A0A433MM74</accession>
<name>A0A433MM74_9BURK</name>
<dbReference type="Proteomes" id="UP000281118">
    <property type="component" value="Unassembled WGS sequence"/>
</dbReference>
<dbReference type="EMBL" id="RXFT01000007">
    <property type="protein sequence ID" value="RUR69027.1"/>
    <property type="molecule type" value="Genomic_DNA"/>
</dbReference>
<evidence type="ECO:0000313" key="3">
    <source>
        <dbReference type="Proteomes" id="UP000281118"/>
    </source>
</evidence>
<protein>
    <submittedName>
        <fullName evidence="2">Uncharacterized protein</fullName>
    </submittedName>
</protein>
<evidence type="ECO:0000256" key="1">
    <source>
        <dbReference type="SAM" id="MobiDB-lite"/>
    </source>
</evidence>